<name>A0ACB6SIY9_9PLEO</name>
<accession>A0ACB6SIY9</accession>
<dbReference type="Proteomes" id="UP000799754">
    <property type="component" value="Unassembled WGS sequence"/>
</dbReference>
<reference evidence="1" key="1">
    <citation type="journal article" date="2020" name="Stud. Mycol.">
        <title>101 Dothideomycetes genomes: a test case for predicting lifestyles and emergence of pathogens.</title>
        <authorList>
            <person name="Haridas S."/>
            <person name="Albert R."/>
            <person name="Binder M."/>
            <person name="Bloem J."/>
            <person name="Labutti K."/>
            <person name="Salamov A."/>
            <person name="Andreopoulos B."/>
            <person name="Baker S."/>
            <person name="Barry K."/>
            <person name="Bills G."/>
            <person name="Bluhm B."/>
            <person name="Cannon C."/>
            <person name="Castanera R."/>
            <person name="Culley D."/>
            <person name="Daum C."/>
            <person name="Ezra D."/>
            <person name="Gonzalez J."/>
            <person name="Henrissat B."/>
            <person name="Kuo A."/>
            <person name="Liang C."/>
            <person name="Lipzen A."/>
            <person name="Lutzoni F."/>
            <person name="Magnuson J."/>
            <person name="Mondo S."/>
            <person name="Nolan M."/>
            <person name="Ohm R."/>
            <person name="Pangilinan J."/>
            <person name="Park H.-J."/>
            <person name="Ramirez L."/>
            <person name="Alfaro M."/>
            <person name="Sun H."/>
            <person name="Tritt A."/>
            <person name="Yoshinaga Y."/>
            <person name="Zwiers L.-H."/>
            <person name="Turgeon B."/>
            <person name="Goodwin S."/>
            <person name="Spatafora J."/>
            <person name="Crous P."/>
            <person name="Grigoriev I."/>
        </authorList>
    </citation>
    <scope>NUCLEOTIDE SEQUENCE</scope>
    <source>
        <strain evidence="1">CBS 525.71</strain>
    </source>
</reference>
<evidence type="ECO:0000313" key="2">
    <source>
        <dbReference type="Proteomes" id="UP000799754"/>
    </source>
</evidence>
<protein>
    <submittedName>
        <fullName evidence="1">Uncharacterized protein</fullName>
    </submittedName>
</protein>
<keyword evidence="2" id="KW-1185">Reference proteome</keyword>
<organism evidence="1 2">
    <name type="scientific">Macroventuria anomochaeta</name>
    <dbReference type="NCBI Taxonomy" id="301207"/>
    <lineage>
        <taxon>Eukaryota</taxon>
        <taxon>Fungi</taxon>
        <taxon>Dikarya</taxon>
        <taxon>Ascomycota</taxon>
        <taxon>Pezizomycotina</taxon>
        <taxon>Dothideomycetes</taxon>
        <taxon>Pleosporomycetidae</taxon>
        <taxon>Pleosporales</taxon>
        <taxon>Pleosporineae</taxon>
        <taxon>Didymellaceae</taxon>
        <taxon>Macroventuria</taxon>
    </lineage>
</organism>
<comment type="caution">
    <text evidence="1">The sequence shown here is derived from an EMBL/GenBank/DDBJ whole genome shotgun (WGS) entry which is preliminary data.</text>
</comment>
<sequence length="178" mass="19731">MRCSSKWGHPRSTREIGPAFLLRLRLQTRSWDRFLLMLAKSPADMLPQIKVLARCGLWVKVAPPAPLKQAYSAKVVMASQKRTSQSQAPGSLPLWAVRWLPAQGMHVFVLHSTLSPSTQTSMPTLVLRPYLPTLHSRQAACISQHDVSLQLFCEIGGYAHLSSTDPLVGLFHAPAQLT</sequence>
<dbReference type="EMBL" id="MU006701">
    <property type="protein sequence ID" value="KAF2633522.1"/>
    <property type="molecule type" value="Genomic_DNA"/>
</dbReference>
<evidence type="ECO:0000313" key="1">
    <source>
        <dbReference type="EMBL" id="KAF2633522.1"/>
    </source>
</evidence>
<gene>
    <name evidence="1" type="ORF">BU25DRAFT_7927</name>
</gene>
<proteinExistence type="predicted"/>